<dbReference type="EMBL" id="ASHM01066539">
    <property type="protein sequence ID" value="PNX91529.1"/>
    <property type="molecule type" value="Genomic_DNA"/>
</dbReference>
<comment type="similarity">
    <text evidence="1">Belongs to the 'GDSL' lipolytic enzyme family.</text>
</comment>
<dbReference type="InterPro" id="IPR001087">
    <property type="entry name" value="GDSL"/>
</dbReference>
<organism evidence="2 3">
    <name type="scientific">Trifolium pratense</name>
    <name type="common">Red clover</name>
    <dbReference type="NCBI Taxonomy" id="57577"/>
    <lineage>
        <taxon>Eukaryota</taxon>
        <taxon>Viridiplantae</taxon>
        <taxon>Streptophyta</taxon>
        <taxon>Embryophyta</taxon>
        <taxon>Tracheophyta</taxon>
        <taxon>Spermatophyta</taxon>
        <taxon>Magnoliopsida</taxon>
        <taxon>eudicotyledons</taxon>
        <taxon>Gunneridae</taxon>
        <taxon>Pentapetalae</taxon>
        <taxon>rosids</taxon>
        <taxon>fabids</taxon>
        <taxon>Fabales</taxon>
        <taxon>Fabaceae</taxon>
        <taxon>Papilionoideae</taxon>
        <taxon>50 kb inversion clade</taxon>
        <taxon>NPAAA clade</taxon>
        <taxon>Hologalegina</taxon>
        <taxon>IRL clade</taxon>
        <taxon>Trifolieae</taxon>
        <taxon>Trifolium</taxon>
    </lineage>
</organism>
<evidence type="ECO:0000256" key="1">
    <source>
        <dbReference type="ARBA" id="ARBA00008668"/>
    </source>
</evidence>
<dbReference type="InterPro" id="IPR050592">
    <property type="entry name" value="GDSL_lipolytic_enzyme"/>
</dbReference>
<accession>A0A2K3MLE6</accession>
<gene>
    <name evidence="2" type="ORF">L195_g047660</name>
</gene>
<reference evidence="2 3" key="2">
    <citation type="journal article" date="2017" name="Front. Plant Sci.">
        <title>Gene Classification and Mining of Molecular Markers Useful in Red Clover (Trifolium pratense) Breeding.</title>
        <authorList>
            <person name="Istvanek J."/>
            <person name="Dluhosova J."/>
            <person name="Dluhos P."/>
            <person name="Patkova L."/>
            <person name="Nedelnik J."/>
            <person name="Repkova J."/>
        </authorList>
    </citation>
    <scope>NUCLEOTIDE SEQUENCE [LARGE SCALE GENOMIC DNA]</scope>
    <source>
        <strain evidence="3">cv. Tatra</strain>
        <tissue evidence="2">Young leaves</tissue>
    </source>
</reference>
<dbReference type="PANTHER" id="PTHR45642:SF135">
    <property type="entry name" value="GDSL ESTERASE_LIPASE EXL2"/>
    <property type="match status" value="1"/>
</dbReference>
<reference evidence="2 3" key="1">
    <citation type="journal article" date="2014" name="Am. J. Bot.">
        <title>Genome assembly and annotation for red clover (Trifolium pratense; Fabaceae).</title>
        <authorList>
            <person name="Istvanek J."/>
            <person name="Jaros M."/>
            <person name="Krenek A."/>
            <person name="Repkova J."/>
        </authorList>
    </citation>
    <scope>NUCLEOTIDE SEQUENCE [LARGE SCALE GENOMIC DNA]</scope>
    <source>
        <strain evidence="3">cv. Tatra</strain>
        <tissue evidence="2">Young leaves</tissue>
    </source>
</reference>
<dbReference type="Pfam" id="PF00657">
    <property type="entry name" value="Lipase_GDSL"/>
    <property type="match status" value="1"/>
</dbReference>
<dbReference type="InterPro" id="IPR036514">
    <property type="entry name" value="SGNH_hydro_sf"/>
</dbReference>
<protein>
    <submittedName>
        <fullName evidence="2">GDSL esterase/lipase</fullName>
    </submittedName>
</protein>
<evidence type="ECO:0000313" key="3">
    <source>
        <dbReference type="Proteomes" id="UP000236291"/>
    </source>
</evidence>
<proteinExistence type="inferred from homology"/>
<feature type="non-terminal residue" evidence="2">
    <location>
        <position position="165"/>
    </location>
</feature>
<dbReference type="STRING" id="57577.A0A2K3MLE6"/>
<dbReference type="PANTHER" id="PTHR45642">
    <property type="entry name" value="GDSL ESTERASE/LIPASE EXL3"/>
    <property type="match status" value="1"/>
</dbReference>
<dbReference type="AlphaFoldDB" id="A0A2K3MLE6"/>
<comment type="caution">
    <text evidence="2">The sequence shown here is derived from an EMBL/GenBank/DDBJ whole genome shotgun (WGS) entry which is preliminary data.</text>
</comment>
<dbReference type="Proteomes" id="UP000236291">
    <property type="component" value="Unassembled WGS sequence"/>
</dbReference>
<dbReference type="GO" id="GO:0005576">
    <property type="term" value="C:extracellular region"/>
    <property type="evidence" value="ECO:0007669"/>
    <property type="project" value="TreeGrafter"/>
</dbReference>
<evidence type="ECO:0000313" key="2">
    <source>
        <dbReference type="EMBL" id="PNX91529.1"/>
    </source>
</evidence>
<dbReference type="Gene3D" id="3.40.50.1110">
    <property type="entry name" value="SGNH hydrolase"/>
    <property type="match status" value="1"/>
</dbReference>
<sequence length="165" mass="18046">MDTGNNNDMVTPSQCNYPPYGKDFQGGIPTGRFSNGKVPSDLIVEELGIKEYLPAYLDPNLQPSELPTGVNFASGGAGYDALTSKLGVAISMSGQLDLFKDYIVKLKGVVGEDRANFIIGNGLFLVVLGSNDISNTYYLSRLRQVQYDFPTYSDLLVNSAYNFYQ</sequence>
<name>A0A2K3MLE6_TRIPR</name>
<dbReference type="GO" id="GO:0016788">
    <property type="term" value="F:hydrolase activity, acting on ester bonds"/>
    <property type="evidence" value="ECO:0007669"/>
    <property type="project" value="InterPro"/>
</dbReference>